<feature type="region of interest" description="Disordered" evidence="1">
    <location>
        <begin position="1"/>
        <end position="48"/>
    </location>
</feature>
<evidence type="ECO:0008006" key="5">
    <source>
        <dbReference type="Google" id="ProtNLM"/>
    </source>
</evidence>
<evidence type="ECO:0000256" key="2">
    <source>
        <dbReference type="SAM" id="Phobius"/>
    </source>
</evidence>
<keyword evidence="2" id="KW-0472">Membrane</keyword>
<dbReference type="Proteomes" id="UP001259347">
    <property type="component" value="Unassembled WGS sequence"/>
</dbReference>
<keyword evidence="2" id="KW-1133">Transmembrane helix</keyword>
<organism evidence="3 4">
    <name type="scientific">Microbacterium resistens</name>
    <dbReference type="NCBI Taxonomy" id="156977"/>
    <lineage>
        <taxon>Bacteria</taxon>
        <taxon>Bacillati</taxon>
        <taxon>Actinomycetota</taxon>
        <taxon>Actinomycetes</taxon>
        <taxon>Micrococcales</taxon>
        <taxon>Microbacteriaceae</taxon>
        <taxon>Microbacterium</taxon>
    </lineage>
</organism>
<dbReference type="EMBL" id="JAVDUM010000001">
    <property type="protein sequence ID" value="MDR6865665.1"/>
    <property type="molecule type" value="Genomic_DNA"/>
</dbReference>
<accession>A0ABU1S808</accession>
<feature type="transmembrane region" description="Helical" evidence="2">
    <location>
        <begin position="139"/>
        <end position="160"/>
    </location>
</feature>
<feature type="transmembrane region" description="Helical" evidence="2">
    <location>
        <begin position="80"/>
        <end position="104"/>
    </location>
</feature>
<protein>
    <recommendedName>
        <fullName evidence="5">DUF4064 domain-containing protein</fullName>
    </recommendedName>
</protein>
<keyword evidence="2" id="KW-0812">Transmembrane</keyword>
<comment type="caution">
    <text evidence="3">The sequence shown here is derived from an EMBL/GenBank/DDBJ whole genome shotgun (WGS) entry which is preliminary data.</text>
</comment>
<evidence type="ECO:0000256" key="1">
    <source>
        <dbReference type="SAM" id="MobiDB-lite"/>
    </source>
</evidence>
<keyword evidence="4" id="KW-1185">Reference proteome</keyword>
<dbReference type="RefSeq" id="WP_310016700.1">
    <property type="nucleotide sequence ID" value="NZ_JAVDUM010000001.1"/>
</dbReference>
<sequence>MSDPQQPSVPPSEATAAYPVPPQWAATGQAGPPAPAPTPPGYQAVPAYQAPPGAYAGPAATGYDTPFTPEQDRSSTGGGLGLTALVLSLIATIGSSIAGGWASFEIGRGVIDVDNLRALNGSILRVLSPVRDIVLWAEISFWTGTVLGILAFVVGIIATVRRRGRGAGIAAIVLSVLGPIVFGGVVFTLLTMGAAAGTAQING</sequence>
<reference evidence="3 4" key="1">
    <citation type="submission" date="2023-07" db="EMBL/GenBank/DDBJ databases">
        <title>Sorghum-associated microbial communities from plants grown in Nebraska, USA.</title>
        <authorList>
            <person name="Schachtman D."/>
        </authorList>
    </citation>
    <scope>NUCLEOTIDE SEQUENCE [LARGE SCALE GENOMIC DNA]</scope>
    <source>
        <strain evidence="3 4">2980</strain>
    </source>
</reference>
<name>A0ABU1S808_9MICO</name>
<gene>
    <name evidence="3" type="ORF">J2Y69_000247</name>
</gene>
<proteinExistence type="predicted"/>
<evidence type="ECO:0000313" key="4">
    <source>
        <dbReference type="Proteomes" id="UP001259347"/>
    </source>
</evidence>
<feature type="transmembrane region" description="Helical" evidence="2">
    <location>
        <begin position="167"/>
        <end position="190"/>
    </location>
</feature>
<evidence type="ECO:0000313" key="3">
    <source>
        <dbReference type="EMBL" id="MDR6865665.1"/>
    </source>
</evidence>